<feature type="region of interest" description="Disordered" evidence="7">
    <location>
        <begin position="478"/>
        <end position="504"/>
    </location>
</feature>
<evidence type="ECO:0000256" key="6">
    <source>
        <dbReference type="PROSITE-ProRule" id="PRU00035"/>
    </source>
</evidence>
<feature type="compositionally biased region" description="Polar residues" evidence="7">
    <location>
        <begin position="535"/>
        <end position="547"/>
    </location>
</feature>
<accession>A0AAV7JCE9</accession>
<feature type="region of interest" description="Disordered" evidence="7">
    <location>
        <begin position="186"/>
        <end position="343"/>
    </location>
</feature>
<feature type="compositionally biased region" description="Polar residues" evidence="7">
    <location>
        <begin position="64"/>
        <end position="75"/>
    </location>
</feature>
<dbReference type="SMART" id="SM00297">
    <property type="entry name" value="BROMO"/>
    <property type="match status" value="1"/>
</dbReference>
<evidence type="ECO:0000313" key="10">
    <source>
        <dbReference type="Proteomes" id="UP001165289"/>
    </source>
</evidence>
<evidence type="ECO:0000256" key="1">
    <source>
        <dbReference type="ARBA" id="ARBA00004123"/>
    </source>
</evidence>
<feature type="compositionally biased region" description="Low complexity" evidence="7">
    <location>
        <begin position="481"/>
        <end position="497"/>
    </location>
</feature>
<dbReference type="PRINTS" id="PR00503">
    <property type="entry name" value="BROMODOMAIN"/>
</dbReference>
<evidence type="ECO:0000256" key="2">
    <source>
        <dbReference type="ARBA" id="ARBA00023015"/>
    </source>
</evidence>
<reference evidence="9 10" key="1">
    <citation type="journal article" date="2023" name="BMC Biol.">
        <title>The compact genome of the sponge Oopsacas minuta (Hexactinellida) is lacking key metazoan core genes.</title>
        <authorList>
            <person name="Santini S."/>
            <person name="Schenkelaars Q."/>
            <person name="Jourda C."/>
            <person name="Duchesne M."/>
            <person name="Belahbib H."/>
            <person name="Rocher C."/>
            <person name="Selva M."/>
            <person name="Riesgo A."/>
            <person name="Vervoort M."/>
            <person name="Leys S.P."/>
            <person name="Kodjabachian L."/>
            <person name="Le Bivic A."/>
            <person name="Borchiellini C."/>
            <person name="Claverie J.M."/>
            <person name="Renard E."/>
        </authorList>
    </citation>
    <scope>NUCLEOTIDE SEQUENCE [LARGE SCALE GENOMIC DNA]</scope>
    <source>
        <strain evidence="9">SPO-2</strain>
    </source>
</reference>
<evidence type="ECO:0000256" key="7">
    <source>
        <dbReference type="SAM" id="MobiDB-lite"/>
    </source>
</evidence>
<comment type="subcellular location">
    <subcellularLocation>
        <location evidence="1">Nucleus</location>
    </subcellularLocation>
</comment>
<organism evidence="9 10">
    <name type="scientific">Oopsacas minuta</name>
    <dbReference type="NCBI Taxonomy" id="111878"/>
    <lineage>
        <taxon>Eukaryota</taxon>
        <taxon>Metazoa</taxon>
        <taxon>Porifera</taxon>
        <taxon>Hexactinellida</taxon>
        <taxon>Hexasterophora</taxon>
        <taxon>Lyssacinosida</taxon>
        <taxon>Leucopsacidae</taxon>
        <taxon>Oopsacas</taxon>
    </lineage>
</organism>
<dbReference type="Pfam" id="PF12024">
    <property type="entry name" value="DUF3512"/>
    <property type="match status" value="1"/>
</dbReference>
<dbReference type="Pfam" id="PF00439">
    <property type="entry name" value="Bromodomain"/>
    <property type="match status" value="1"/>
</dbReference>
<keyword evidence="5" id="KW-0539">Nucleus</keyword>
<dbReference type="Gene3D" id="1.20.920.10">
    <property type="entry name" value="Bromodomain-like"/>
    <property type="match status" value="1"/>
</dbReference>
<dbReference type="InterPro" id="IPR036427">
    <property type="entry name" value="Bromodomain-like_sf"/>
</dbReference>
<keyword evidence="2" id="KW-0805">Transcription regulation</keyword>
<feature type="compositionally biased region" description="Basic and acidic residues" evidence="7">
    <location>
        <begin position="92"/>
        <end position="136"/>
    </location>
</feature>
<evidence type="ECO:0000259" key="8">
    <source>
        <dbReference type="PROSITE" id="PS50014"/>
    </source>
</evidence>
<evidence type="ECO:0000256" key="4">
    <source>
        <dbReference type="ARBA" id="ARBA00023163"/>
    </source>
</evidence>
<evidence type="ECO:0000256" key="3">
    <source>
        <dbReference type="ARBA" id="ARBA00023117"/>
    </source>
</evidence>
<feature type="compositionally biased region" description="Acidic residues" evidence="7">
    <location>
        <begin position="271"/>
        <end position="281"/>
    </location>
</feature>
<dbReference type="PANTHER" id="PTHR22881:SF27">
    <property type="entry name" value="BROMODOMAIN CONTAINING 7_9"/>
    <property type="match status" value="1"/>
</dbReference>
<feature type="region of interest" description="Disordered" evidence="7">
    <location>
        <begin position="534"/>
        <end position="557"/>
    </location>
</feature>
<dbReference type="SUPFAM" id="SSF47370">
    <property type="entry name" value="Bromodomain"/>
    <property type="match status" value="1"/>
</dbReference>
<feature type="domain" description="Bromo" evidence="8">
    <location>
        <begin position="384"/>
        <end position="454"/>
    </location>
</feature>
<feature type="region of interest" description="Disordered" evidence="7">
    <location>
        <begin position="64"/>
        <end position="168"/>
    </location>
</feature>
<feature type="compositionally biased region" description="Low complexity" evidence="7">
    <location>
        <begin position="612"/>
        <end position="623"/>
    </location>
</feature>
<dbReference type="InterPro" id="IPR021900">
    <property type="entry name" value="DUF3512"/>
</dbReference>
<dbReference type="InterPro" id="IPR001487">
    <property type="entry name" value="Bromodomain"/>
</dbReference>
<feature type="compositionally biased region" description="Polar residues" evidence="7">
    <location>
        <begin position="196"/>
        <end position="207"/>
    </location>
</feature>
<feature type="compositionally biased region" description="Polar residues" evidence="7">
    <location>
        <begin position="1"/>
        <end position="41"/>
    </location>
</feature>
<dbReference type="AlphaFoldDB" id="A0AAV7JCE9"/>
<keyword evidence="3 6" id="KW-0103">Bromodomain</keyword>
<comment type="caution">
    <text evidence="9">The sequence shown here is derived from an EMBL/GenBank/DDBJ whole genome shotgun (WGS) entry which is preliminary data.</text>
</comment>
<dbReference type="PANTHER" id="PTHR22881">
    <property type="entry name" value="BROMODOMAIN CONTAINING PROTEIN"/>
    <property type="match status" value="1"/>
</dbReference>
<sequence length="859" mass="97205">MESQSNDSCSDSNTSPTSKQIQSNQSESGSQDETTSSTLSPTKLMPERVSLNITRMSKVDLYRTTSLSSQNSDSLYPNLLPGKRAPAIGEHNSSELEEVRPDLKRITRSSRRGEAISSKEPKVDPIERKIKTEKSKKFARKSNRKLKNKNPIKNREKESEYSSEAEDSDIFSPPLVLLVSIPIENSSINGEDDSSISDTLSEISTPNIHKGKDIRNLEEDYDSRSADNSCDDSNSMVSSKEDSAREEEILDLVDGEKKLQTWEQQPSSSESEGDSQSESEVESQRTTRSHKLTSSEKIIENNQTDKSGKSIPSKKRITKKNERENSRFQQSVRTSNKRKSYRNKLEINKVDKNRKKVEHIIQLDKQLGKDQLDTVLLESYNILRSRDQQAIFFSPVTDDMAPGYSKLITQPMDFSRMKDKIERGDYSRLEEIYNDFLLMCQNAMSYNKPTTFYYRTAKRIKETGVKSLEKMARARLTSQENIRSVSSHTSSHNSDINNENKDMNDITGPLVVKIDRSILPAFPARLSPVGITPLKNVSSQGDVTQADSHPVDEEKSSSNCLNANLKLLETLGVTSSALSSTIKAQKDVINPDTALLPPPSSFTHSLSPKNQTTTRSQTSTTDTTAKLSTVDINTHNQNPPTSKKQLTPLEIKQRKYKKRQEQIHQRLYTRATQARRIYRGSLAPVKPLNYGSFASFAPSYDSSFANINGQETDKVYSLLDHRELNECDNTMVYTNYNEEVSPFYLQLADGILNLDKDINTYAKNSYRRTYRDTSMPPDIIRMHMLRQPAIQGEMRRRMELPPDARVQQQLDDMLQQSAELISSLSQKQSREENLTGAEELDKINKILMTIGTTLKSNDL</sequence>
<dbReference type="EMBL" id="JAKMXF010000354">
    <property type="protein sequence ID" value="KAI6646457.1"/>
    <property type="molecule type" value="Genomic_DNA"/>
</dbReference>
<keyword evidence="4" id="KW-0804">Transcription</keyword>
<proteinExistence type="predicted"/>
<protein>
    <recommendedName>
        <fullName evidence="8">Bromo domain-containing protein</fullName>
    </recommendedName>
</protein>
<evidence type="ECO:0000256" key="5">
    <source>
        <dbReference type="ARBA" id="ARBA00023242"/>
    </source>
</evidence>
<feature type="compositionally biased region" description="Basic and acidic residues" evidence="7">
    <location>
        <begin position="210"/>
        <end position="225"/>
    </location>
</feature>
<feature type="compositionally biased region" description="Polar residues" evidence="7">
    <location>
        <begin position="601"/>
        <end position="611"/>
    </location>
</feature>
<dbReference type="Proteomes" id="UP001165289">
    <property type="component" value="Unassembled WGS sequence"/>
</dbReference>
<dbReference type="GO" id="GO:0005634">
    <property type="term" value="C:nucleus"/>
    <property type="evidence" value="ECO:0007669"/>
    <property type="project" value="UniProtKB-SubCell"/>
</dbReference>
<dbReference type="PROSITE" id="PS50014">
    <property type="entry name" value="BROMODOMAIN_2"/>
    <property type="match status" value="1"/>
</dbReference>
<feature type="compositionally biased region" description="Basic residues" evidence="7">
    <location>
        <begin position="137"/>
        <end position="152"/>
    </location>
</feature>
<feature type="region of interest" description="Disordered" evidence="7">
    <location>
        <begin position="1"/>
        <end position="49"/>
    </location>
</feature>
<name>A0AAV7JCE9_9METZ</name>
<feature type="compositionally biased region" description="Polar residues" evidence="7">
    <location>
        <begin position="226"/>
        <end position="238"/>
    </location>
</feature>
<evidence type="ECO:0000313" key="9">
    <source>
        <dbReference type="EMBL" id="KAI6646457.1"/>
    </source>
</evidence>
<feature type="region of interest" description="Disordered" evidence="7">
    <location>
        <begin position="598"/>
        <end position="623"/>
    </location>
</feature>
<keyword evidence="10" id="KW-1185">Reference proteome</keyword>
<dbReference type="GO" id="GO:0006357">
    <property type="term" value="P:regulation of transcription by RNA polymerase II"/>
    <property type="evidence" value="ECO:0007669"/>
    <property type="project" value="TreeGrafter"/>
</dbReference>
<dbReference type="InterPro" id="IPR051831">
    <property type="entry name" value="Bromodomain_contain_prot"/>
</dbReference>
<gene>
    <name evidence="9" type="ORF">LOD99_12578</name>
</gene>